<evidence type="ECO:0000256" key="1">
    <source>
        <dbReference type="ARBA" id="ARBA00022500"/>
    </source>
</evidence>
<keyword evidence="7" id="KW-1185">Reference proteome</keyword>
<dbReference type="GO" id="GO:0050568">
    <property type="term" value="F:protein-glutamine glutaminase activity"/>
    <property type="evidence" value="ECO:0007669"/>
    <property type="project" value="UniProtKB-UniRule"/>
</dbReference>
<feature type="domain" description="HDOD" evidence="5">
    <location>
        <begin position="183"/>
        <end position="380"/>
    </location>
</feature>
<dbReference type="HAMAP" id="MF_01440">
    <property type="entry name" value="CheD"/>
    <property type="match status" value="1"/>
</dbReference>
<dbReference type="NCBIfam" id="TIGR00277">
    <property type="entry name" value="HDIG"/>
    <property type="match status" value="1"/>
</dbReference>
<organism evidence="6 7">
    <name type="scientific">Desulfotignum phosphitoxidans DSM 13687</name>
    <dbReference type="NCBI Taxonomy" id="1286635"/>
    <lineage>
        <taxon>Bacteria</taxon>
        <taxon>Pseudomonadati</taxon>
        <taxon>Thermodesulfobacteriota</taxon>
        <taxon>Desulfobacteria</taxon>
        <taxon>Desulfobacterales</taxon>
        <taxon>Desulfobacteraceae</taxon>
        <taxon>Desulfotignum</taxon>
    </lineage>
</organism>
<accession>S0G6J1</accession>
<keyword evidence="2 3" id="KW-0378">Hydrolase</keyword>
<gene>
    <name evidence="3 6" type="primary">cheD</name>
    <name evidence="6" type="ORF">Dpo_3c02390</name>
</gene>
<dbReference type="PANTHER" id="PTHR33525">
    <property type="match status" value="1"/>
</dbReference>
<dbReference type="EC" id="3.5.1.44" evidence="3"/>
<evidence type="ECO:0000313" key="7">
    <source>
        <dbReference type="Proteomes" id="UP000014216"/>
    </source>
</evidence>
<dbReference type="Gene3D" id="1.10.3210.10">
    <property type="entry name" value="Hypothetical protein af1432"/>
    <property type="match status" value="1"/>
</dbReference>
<dbReference type="PROSITE" id="PS51833">
    <property type="entry name" value="HDOD"/>
    <property type="match status" value="1"/>
</dbReference>
<sequence length="446" mass="49299">MTARQRQIVSSGSFVISRKQPLVLDAYLGSCVGVALWDPVAEVGGFQHLLLPEPIDGGTPWQPEKYAKTGLPLFIQALCNQGANKTRLKATVAGGGLIGPVSPLDLDLDIGGRTAEIVCNLLEKEKIPVIEREIGGFFGCKMSMDLSSGETGISPLLNPGDFKTSAGLLPPTPAQLQETIQKIKPIPQVVLKLLRMLHDDKDSLKDMAKQVRQDQVISARVIQLCNNVFFSLKMKADSIDRALVLLGEKQFLQLVLSATMKDVFCDETHGYSLCKGGLYTHSVGMAMACEKMAQRISRQISPSVAYTAGLLHDIGKVVLDQYVGQFRPYFYRDIFCKAQDFLSVEKAYFDTNHSEIGMSLVKDWSLPEILHDPIARHHEPELADKQPELTALVYLADLIYSRFVMGQELERMNTDGIAFSLKVLNIRQTQLPALIDEVCLPFHGIN</sequence>
<keyword evidence="1 3" id="KW-0145">Chemotaxis</keyword>
<dbReference type="Pfam" id="PF03975">
    <property type="entry name" value="CheD"/>
    <property type="match status" value="1"/>
</dbReference>
<dbReference type="InterPro" id="IPR003607">
    <property type="entry name" value="HD/PDEase_dom"/>
</dbReference>
<dbReference type="InterPro" id="IPR052340">
    <property type="entry name" value="RNase_Y/CdgJ"/>
</dbReference>
<dbReference type="SUPFAM" id="SSF64438">
    <property type="entry name" value="CNF1/YfiH-like putative cysteine hydrolases"/>
    <property type="match status" value="1"/>
</dbReference>
<dbReference type="InterPro" id="IPR006675">
    <property type="entry name" value="HDIG_dom"/>
</dbReference>
<dbReference type="RefSeq" id="WP_006965433.1">
    <property type="nucleotide sequence ID" value="NZ_APJX01000003.1"/>
</dbReference>
<reference evidence="6 7" key="1">
    <citation type="journal article" date="2013" name="Genome Announc.">
        <title>Draft Genome Sequence of Desulfotignum phosphitoxidans DSM 13687 Strain FiPS-3.</title>
        <authorList>
            <person name="Poehlein A."/>
            <person name="Daniel R."/>
            <person name="Simeonova D.D."/>
        </authorList>
    </citation>
    <scope>NUCLEOTIDE SEQUENCE [LARGE SCALE GENOMIC DNA]</scope>
    <source>
        <strain evidence="6 7">DSM 13687</strain>
    </source>
</reference>
<comment type="similarity">
    <text evidence="3">Belongs to the CheD family.</text>
</comment>
<dbReference type="InterPro" id="IPR011324">
    <property type="entry name" value="Cytotoxic_necrot_fac-like_cat"/>
</dbReference>
<dbReference type="PANTHER" id="PTHR33525:SF3">
    <property type="entry name" value="RIBONUCLEASE Y"/>
    <property type="match status" value="1"/>
</dbReference>
<dbReference type="Pfam" id="PF08668">
    <property type="entry name" value="HDOD"/>
    <property type="match status" value="1"/>
</dbReference>
<dbReference type="AlphaFoldDB" id="S0G6J1"/>
<comment type="function">
    <text evidence="3">Probably deamidates glutamine residues to glutamate on methyl-accepting chemotaxis receptors (MCPs), playing an important role in chemotaxis.</text>
</comment>
<dbReference type="SMART" id="SM00471">
    <property type="entry name" value="HDc"/>
    <property type="match status" value="1"/>
</dbReference>
<dbReference type="InterPro" id="IPR006674">
    <property type="entry name" value="HD_domain"/>
</dbReference>
<dbReference type="InterPro" id="IPR013976">
    <property type="entry name" value="HDOD"/>
</dbReference>
<feature type="domain" description="HD" evidence="4">
    <location>
        <begin position="278"/>
        <end position="402"/>
    </location>
</feature>
<dbReference type="SUPFAM" id="SSF109604">
    <property type="entry name" value="HD-domain/PDEase-like"/>
    <property type="match status" value="1"/>
</dbReference>
<comment type="caution">
    <text evidence="6">The sequence shown here is derived from an EMBL/GenBank/DDBJ whole genome shotgun (WGS) entry which is preliminary data.</text>
</comment>
<evidence type="ECO:0000256" key="3">
    <source>
        <dbReference type="HAMAP-Rule" id="MF_01440"/>
    </source>
</evidence>
<dbReference type="PROSITE" id="PS51831">
    <property type="entry name" value="HD"/>
    <property type="match status" value="1"/>
</dbReference>
<dbReference type="EMBL" id="APJX01000003">
    <property type="protein sequence ID" value="EMS80096.1"/>
    <property type="molecule type" value="Genomic_DNA"/>
</dbReference>
<dbReference type="InterPro" id="IPR005659">
    <property type="entry name" value="Chemorcpt_Glu_NH3ase_CheD"/>
</dbReference>
<name>S0G6J1_9BACT</name>
<protein>
    <recommendedName>
        <fullName evidence="3">Probable chemoreceptor glutamine deamidase CheD</fullName>
        <ecNumber evidence="3">3.5.1.44</ecNumber>
    </recommendedName>
</protein>
<dbReference type="CDD" id="cd16352">
    <property type="entry name" value="CheD"/>
    <property type="match status" value="1"/>
</dbReference>
<evidence type="ECO:0000259" key="5">
    <source>
        <dbReference type="PROSITE" id="PS51833"/>
    </source>
</evidence>
<comment type="catalytic activity">
    <reaction evidence="3">
        <text>L-glutaminyl-[protein] + H2O = L-glutamyl-[protein] + NH4(+)</text>
        <dbReference type="Rhea" id="RHEA:16441"/>
        <dbReference type="Rhea" id="RHEA-COMP:10207"/>
        <dbReference type="Rhea" id="RHEA-COMP:10208"/>
        <dbReference type="ChEBI" id="CHEBI:15377"/>
        <dbReference type="ChEBI" id="CHEBI:28938"/>
        <dbReference type="ChEBI" id="CHEBI:29973"/>
        <dbReference type="ChEBI" id="CHEBI:30011"/>
        <dbReference type="EC" id="3.5.1.44"/>
    </reaction>
</comment>
<dbReference type="Gene3D" id="3.30.1330.200">
    <property type="match status" value="1"/>
</dbReference>
<evidence type="ECO:0000313" key="6">
    <source>
        <dbReference type="EMBL" id="EMS80096.1"/>
    </source>
</evidence>
<proteinExistence type="inferred from homology"/>
<evidence type="ECO:0000259" key="4">
    <source>
        <dbReference type="PROSITE" id="PS51831"/>
    </source>
</evidence>
<evidence type="ECO:0000256" key="2">
    <source>
        <dbReference type="ARBA" id="ARBA00022801"/>
    </source>
</evidence>
<dbReference type="InterPro" id="IPR038592">
    <property type="entry name" value="CheD-like_sf"/>
</dbReference>
<dbReference type="Proteomes" id="UP000014216">
    <property type="component" value="Unassembled WGS sequence"/>
</dbReference>
<dbReference type="CDD" id="cd00077">
    <property type="entry name" value="HDc"/>
    <property type="match status" value="1"/>
</dbReference>
<dbReference type="GO" id="GO:0006935">
    <property type="term" value="P:chemotaxis"/>
    <property type="evidence" value="ECO:0007669"/>
    <property type="project" value="UniProtKB-UniRule"/>
</dbReference>